<dbReference type="EMBL" id="CAJHIA010000037">
    <property type="protein sequence ID" value="CAD6455462.1"/>
    <property type="molecule type" value="Genomic_DNA"/>
</dbReference>
<dbReference type="SUPFAM" id="SSF53474">
    <property type="entry name" value="alpha/beta-Hydrolases"/>
    <property type="match status" value="1"/>
</dbReference>
<sequence>MPRKDIEVKTHDDVTLCGWLYAPASVSEDQKLPVIIMSAGWASLKEMSLDQSADAFVAKHPVAALMSDMQNTITYAQGLPKIEAGKIAFWGSSYNGGHVSQVTATEKRMKAASMVSGWETLLRLIRPDLMPSINAMFAGNRLARAAGQAVATVSVSDANPLIPSSLPSAEAFAFYTELELKLEGKWKNESNSSES</sequence>
<dbReference type="Gene3D" id="3.40.50.1820">
    <property type="entry name" value="alpha/beta hydrolase"/>
    <property type="match status" value="1"/>
</dbReference>
<evidence type="ECO:0000313" key="2">
    <source>
        <dbReference type="EMBL" id="CAD6455462.1"/>
    </source>
</evidence>
<dbReference type="PANTHER" id="PTHR22946">
    <property type="entry name" value="DIENELACTONE HYDROLASE DOMAIN-CONTAINING PROTEIN-RELATED"/>
    <property type="match status" value="1"/>
</dbReference>
<dbReference type="InterPro" id="IPR029058">
    <property type="entry name" value="AB_hydrolase_fold"/>
</dbReference>
<dbReference type="OrthoDB" id="2498029at2759"/>
<accession>A0A8H2ZVE8</accession>
<dbReference type="InterPro" id="IPR050261">
    <property type="entry name" value="FrsA_esterase"/>
</dbReference>
<dbReference type="PANTHER" id="PTHR22946:SF9">
    <property type="entry name" value="POLYKETIDE TRANSFERASE AF380"/>
    <property type="match status" value="1"/>
</dbReference>
<evidence type="ECO:0000256" key="1">
    <source>
        <dbReference type="ARBA" id="ARBA00022801"/>
    </source>
</evidence>
<evidence type="ECO:0000313" key="3">
    <source>
        <dbReference type="Proteomes" id="UP000624404"/>
    </source>
</evidence>
<protein>
    <submittedName>
        <fullName evidence="2">460eccdf-58ac-4672-b086-95b556afbbb7-CDS</fullName>
    </submittedName>
</protein>
<reference evidence="2" key="1">
    <citation type="submission" date="2020-10" db="EMBL/GenBank/DDBJ databases">
        <authorList>
            <person name="Kusch S."/>
        </authorList>
    </citation>
    <scope>NUCLEOTIDE SEQUENCE</scope>
    <source>
        <strain evidence="2">SwB9</strain>
    </source>
</reference>
<gene>
    <name evidence="2" type="ORF">SCLTRI_LOCUS10255</name>
</gene>
<dbReference type="AlphaFoldDB" id="A0A8H2ZVE8"/>
<dbReference type="GO" id="GO:0016788">
    <property type="term" value="F:hydrolase activity, acting on ester bonds"/>
    <property type="evidence" value="ECO:0007669"/>
    <property type="project" value="UniProtKB-ARBA"/>
</dbReference>
<organism evidence="2 3">
    <name type="scientific">Sclerotinia trifoliorum</name>
    <dbReference type="NCBI Taxonomy" id="28548"/>
    <lineage>
        <taxon>Eukaryota</taxon>
        <taxon>Fungi</taxon>
        <taxon>Dikarya</taxon>
        <taxon>Ascomycota</taxon>
        <taxon>Pezizomycotina</taxon>
        <taxon>Leotiomycetes</taxon>
        <taxon>Helotiales</taxon>
        <taxon>Sclerotiniaceae</taxon>
        <taxon>Sclerotinia</taxon>
    </lineage>
</organism>
<keyword evidence="1" id="KW-0378">Hydrolase</keyword>
<keyword evidence="3" id="KW-1185">Reference proteome</keyword>
<dbReference type="Proteomes" id="UP000624404">
    <property type="component" value="Unassembled WGS sequence"/>
</dbReference>
<proteinExistence type="predicted"/>
<name>A0A8H2ZVE8_9HELO</name>
<comment type="caution">
    <text evidence="2">The sequence shown here is derived from an EMBL/GenBank/DDBJ whole genome shotgun (WGS) entry which is preliminary data.</text>
</comment>